<dbReference type="EMBL" id="MLJW01002032">
    <property type="protein sequence ID" value="OIQ75870.1"/>
    <property type="molecule type" value="Genomic_DNA"/>
</dbReference>
<protein>
    <submittedName>
        <fullName evidence="1">Uncharacterized protein</fullName>
    </submittedName>
</protein>
<accession>A0A1J5PWK7</accession>
<organism evidence="1">
    <name type="scientific">mine drainage metagenome</name>
    <dbReference type="NCBI Taxonomy" id="410659"/>
    <lineage>
        <taxon>unclassified sequences</taxon>
        <taxon>metagenomes</taxon>
        <taxon>ecological metagenomes</taxon>
    </lineage>
</organism>
<evidence type="ECO:0000313" key="1">
    <source>
        <dbReference type="EMBL" id="OIQ75870.1"/>
    </source>
</evidence>
<name>A0A1J5PWK7_9ZZZZ</name>
<comment type="caution">
    <text evidence="1">The sequence shown here is derived from an EMBL/GenBank/DDBJ whole genome shotgun (WGS) entry which is preliminary data.</text>
</comment>
<gene>
    <name evidence="1" type="ORF">GALL_424580</name>
</gene>
<proteinExistence type="predicted"/>
<reference evidence="1" key="1">
    <citation type="submission" date="2016-10" db="EMBL/GenBank/DDBJ databases">
        <title>Sequence of Gallionella enrichment culture.</title>
        <authorList>
            <person name="Poehlein A."/>
            <person name="Muehling M."/>
            <person name="Daniel R."/>
        </authorList>
    </citation>
    <scope>NUCLEOTIDE SEQUENCE</scope>
</reference>
<sequence length="80" mass="8738">MIDVAPMAAISPKADTSASSVARVLQGIDDTGVILESELRSPMNSVRLERELPGLSVCVWCLRMRSTFRVGPLRNLSIPR</sequence>
<dbReference type="AlphaFoldDB" id="A0A1J5PWK7"/>